<feature type="domain" description="Tyrosine-protein phosphatase" evidence="8">
    <location>
        <begin position="64"/>
        <end position="213"/>
    </location>
</feature>
<evidence type="ECO:0000256" key="3">
    <source>
        <dbReference type="ARBA" id="ARBA00022912"/>
    </source>
</evidence>
<dbReference type="InParanoid" id="A0A7M7G669"/>
<dbReference type="GO" id="GO:0043409">
    <property type="term" value="P:negative regulation of MAPK cascade"/>
    <property type="evidence" value="ECO:0007669"/>
    <property type="project" value="TreeGrafter"/>
</dbReference>
<evidence type="ECO:0000256" key="6">
    <source>
        <dbReference type="PIRSR" id="PIRSR620405-1"/>
    </source>
</evidence>
<dbReference type="InterPro" id="IPR020422">
    <property type="entry name" value="TYR_PHOSPHATASE_DUAL_dom"/>
</dbReference>
<dbReference type="CDD" id="cd14515">
    <property type="entry name" value="DUSP3-like"/>
    <property type="match status" value="1"/>
</dbReference>
<dbReference type="OrthoDB" id="253091at2759"/>
<dbReference type="PROSITE" id="PS00383">
    <property type="entry name" value="TYR_PHOSPHATASE_1"/>
    <property type="match status" value="1"/>
</dbReference>
<comment type="catalytic activity">
    <reaction evidence="4 7">
        <text>O-phospho-L-seryl-[protein] + H2O = L-seryl-[protein] + phosphate</text>
        <dbReference type="Rhea" id="RHEA:20629"/>
        <dbReference type="Rhea" id="RHEA-COMP:9863"/>
        <dbReference type="Rhea" id="RHEA-COMP:11604"/>
        <dbReference type="ChEBI" id="CHEBI:15377"/>
        <dbReference type="ChEBI" id="CHEBI:29999"/>
        <dbReference type="ChEBI" id="CHEBI:43474"/>
        <dbReference type="ChEBI" id="CHEBI:83421"/>
        <dbReference type="EC" id="3.1.3.16"/>
    </reaction>
</comment>
<dbReference type="PROSITE" id="PS50054">
    <property type="entry name" value="TYR_PHOSPHATASE_DUAL"/>
    <property type="match status" value="1"/>
</dbReference>
<dbReference type="PANTHER" id="PTHR45682:SF5">
    <property type="entry name" value="DUAL SPECIFICITY PROTEIN PHOSPHATASE"/>
    <property type="match status" value="1"/>
</dbReference>
<dbReference type="GO" id="GO:0005737">
    <property type="term" value="C:cytoplasm"/>
    <property type="evidence" value="ECO:0007669"/>
    <property type="project" value="TreeGrafter"/>
</dbReference>
<dbReference type="InterPro" id="IPR016130">
    <property type="entry name" value="Tyr_Pase_AS"/>
</dbReference>
<dbReference type="PANTHER" id="PTHR45682">
    <property type="entry name" value="AGAP008228-PA"/>
    <property type="match status" value="1"/>
</dbReference>
<comment type="similarity">
    <text evidence="1 7">Belongs to the protein-tyrosine phosphatase family. Non-receptor class dual specificity subfamily.</text>
</comment>
<keyword evidence="2 7" id="KW-0378">Hydrolase</keyword>
<dbReference type="GO" id="GO:0008138">
    <property type="term" value="F:protein tyrosine/serine/threonine phosphatase activity"/>
    <property type="evidence" value="ECO:0007669"/>
    <property type="project" value="UniProtKB-UniRule"/>
</dbReference>
<dbReference type="Gene3D" id="3.90.190.10">
    <property type="entry name" value="Protein tyrosine phosphatase superfamily"/>
    <property type="match status" value="1"/>
</dbReference>
<dbReference type="SMART" id="SM00195">
    <property type="entry name" value="DSPc"/>
    <property type="match status" value="1"/>
</dbReference>
<evidence type="ECO:0000256" key="5">
    <source>
        <dbReference type="ARBA" id="ARBA00048336"/>
    </source>
</evidence>
<dbReference type="InterPro" id="IPR029021">
    <property type="entry name" value="Prot-tyrosine_phosphatase-like"/>
</dbReference>
<comment type="function">
    <text evidence="7">Dual specificity phosphatase able to dephosphorylate phosphotyrosine, phosphoserine and phosphothreonine residues, with a preference for phosphotyrosine as a substrate.</text>
</comment>
<evidence type="ECO:0000259" key="8">
    <source>
        <dbReference type="PROSITE" id="PS50054"/>
    </source>
</evidence>
<dbReference type="SUPFAM" id="SSF52799">
    <property type="entry name" value="(Phosphotyrosine protein) phosphatases II"/>
    <property type="match status" value="1"/>
</dbReference>
<comment type="catalytic activity">
    <reaction evidence="7">
        <text>O-phospho-L-tyrosyl-[protein] + H2O = L-tyrosyl-[protein] + phosphate</text>
        <dbReference type="Rhea" id="RHEA:10684"/>
        <dbReference type="Rhea" id="RHEA-COMP:10136"/>
        <dbReference type="Rhea" id="RHEA-COMP:20101"/>
        <dbReference type="ChEBI" id="CHEBI:15377"/>
        <dbReference type="ChEBI" id="CHEBI:43474"/>
        <dbReference type="ChEBI" id="CHEBI:46858"/>
        <dbReference type="ChEBI" id="CHEBI:61978"/>
        <dbReference type="EC" id="3.1.3.48"/>
    </reaction>
</comment>
<gene>
    <name evidence="10" type="primary">100122180</name>
</gene>
<name>A0A7M7G669_NASVI</name>
<dbReference type="SMR" id="A0A7M7G669"/>
<dbReference type="PRINTS" id="PR01908">
    <property type="entry name" value="ADSPHPHTASE"/>
</dbReference>
<sequence>MDYPRRYNYVSRLSDFRKPLPDGETTVQRLVHALHTTRTGYKRMPGFDPSIDNIEYYRAQQTVDCDEVFPRIYIGDGITAKNKPYLQRIGITHVLNAAEGKKFGMVNTDANYYKDTTIKYLGLRMLDLPSTDIAQFFFTAAAFIEDAVQSGGRVYVHCVQGVSRSATCVIAYLMIKKGMLATDAIRTVRLSRDIHPNEGFLRQLATLDNQLRRQRL</sequence>
<evidence type="ECO:0000256" key="1">
    <source>
        <dbReference type="ARBA" id="ARBA00008601"/>
    </source>
</evidence>
<dbReference type="EC" id="3.1.3.48" evidence="7"/>
<dbReference type="PRINTS" id="PR01909">
    <property type="entry name" value="ADSPHPHTASEA"/>
</dbReference>
<dbReference type="Pfam" id="PF00782">
    <property type="entry name" value="DSPc"/>
    <property type="match status" value="1"/>
</dbReference>
<dbReference type="InterPro" id="IPR020405">
    <property type="entry name" value="Atypical_DUSP_subfamA"/>
</dbReference>
<reference evidence="10" key="1">
    <citation type="submission" date="2021-01" db="UniProtKB">
        <authorList>
            <consortium name="EnsemblMetazoa"/>
        </authorList>
    </citation>
    <scope>IDENTIFICATION</scope>
</reference>
<dbReference type="FunCoup" id="A0A7M7G669">
    <property type="interactions" value="154"/>
</dbReference>
<evidence type="ECO:0000256" key="7">
    <source>
        <dbReference type="RuleBase" id="RU366038"/>
    </source>
</evidence>
<comment type="catalytic activity">
    <reaction evidence="5 7">
        <text>O-phospho-L-threonyl-[protein] + H2O = L-threonyl-[protein] + phosphate</text>
        <dbReference type="Rhea" id="RHEA:47004"/>
        <dbReference type="Rhea" id="RHEA-COMP:11060"/>
        <dbReference type="Rhea" id="RHEA-COMP:11605"/>
        <dbReference type="ChEBI" id="CHEBI:15377"/>
        <dbReference type="ChEBI" id="CHEBI:30013"/>
        <dbReference type="ChEBI" id="CHEBI:43474"/>
        <dbReference type="ChEBI" id="CHEBI:61977"/>
        <dbReference type="EC" id="3.1.3.16"/>
    </reaction>
</comment>
<dbReference type="GO" id="GO:0004725">
    <property type="term" value="F:protein tyrosine phosphatase activity"/>
    <property type="evidence" value="ECO:0007669"/>
    <property type="project" value="UniProtKB-EC"/>
</dbReference>
<dbReference type="Proteomes" id="UP000002358">
    <property type="component" value="Chromosome 5"/>
</dbReference>
<accession>A0A7M7G669</accession>
<organism evidence="10 11">
    <name type="scientific">Nasonia vitripennis</name>
    <name type="common">Parasitic wasp</name>
    <dbReference type="NCBI Taxonomy" id="7425"/>
    <lineage>
        <taxon>Eukaryota</taxon>
        <taxon>Metazoa</taxon>
        <taxon>Ecdysozoa</taxon>
        <taxon>Arthropoda</taxon>
        <taxon>Hexapoda</taxon>
        <taxon>Insecta</taxon>
        <taxon>Pterygota</taxon>
        <taxon>Neoptera</taxon>
        <taxon>Endopterygota</taxon>
        <taxon>Hymenoptera</taxon>
        <taxon>Apocrita</taxon>
        <taxon>Proctotrupomorpha</taxon>
        <taxon>Chalcidoidea</taxon>
        <taxon>Pteromalidae</taxon>
        <taxon>Pteromalinae</taxon>
        <taxon>Nasonia</taxon>
    </lineage>
</organism>
<evidence type="ECO:0000313" key="11">
    <source>
        <dbReference type="Proteomes" id="UP000002358"/>
    </source>
</evidence>
<dbReference type="GO" id="GO:0033549">
    <property type="term" value="F:MAP kinase phosphatase activity"/>
    <property type="evidence" value="ECO:0007669"/>
    <property type="project" value="TreeGrafter"/>
</dbReference>
<evidence type="ECO:0000256" key="4">
    <source>
        <dbReference type="ARBA" id="ARBA00047761"/>
    </source>
</evidence>
<keyword evidence="11" id="KW-1185">Reference proteome</keyword>
<dbReference type="AlphaFoldDB" id="A0A7M7G669"/>
<keyword evidence="3 7" id="KW-0904">Protein phosphatase</keyword>
<evidence type="ECO:0000256" key="2">
    <source>
        <dbReference type="ARBA" id="ARBA00022801"/>
    </source>
</evidence>
<dbReference type="InterPro" id="IPR000340">
    <property type="entry name" value="Dual-sp_phosphatase_cat-dom"/>
</dbReference>
<dbReference type="PROSITE" id="PS50056">
    <property type="entry name" value="TYR_PHOSPHATASE_2"/>
    <property type="match status" value="1"/>
</dbReference>
<dbReference type="EnsemblMetazoa" id="XM_001605734">
    <property type="protein sequence ID" value="XP_001605784"/>
    <property type="gene ID" value="LOC100122180"/>
</dbReference>
<evidence type="ECO:0000313" key="10">
    <source>
        <dbReference type="EnsemblMetazoa" id="XP_001605784"/>
    </source>
</evidence>
<feature type="active site" description="Phosphocysteine intermediate" evidence="6">
    <location>
        <position position="158"/>
    </location>
</feature>
<dbReference type="OMA" id="SYMHVNT"/>
<feature type="domain" description="Tyrosine specific protein phosphatases" evidence="9">
    <location>
        <begin position="135"/>
        <end position="192"/>
    </location>
</feature>
<protein>
    <recommendedName>
        <fullName evidence="7">Dual specificity protein phosphatase</fullName>
        <ecNumber evidence="7">3.1.3.16</ecNumber>
        <ecNumber evidence="7">3.1.3.48</ecNumber>
    </recommendedName>
</protein>
<dbReference type="EC" id="3.1.3.16" evidence="7"/>
<proteinExistence type="inferred from homology"/>
<dbReference type="InterPro" id="IPR000387">
    <property type="entry name" value="Tyr_Pase_dom"/>
</dbReference>
<dbReference type="KEGG" id="nvi:100122180"/>
<evidence type="ECO:0000259" key="9">
    <source>
        <dbReference type="PROSITE" id="PS50056"/>
    </source>
</evidence>
<dbReference type="GO" id="GO:0004722">
    <property type="term" value="F:protein serine/threonine phosphatase activity"/>
    <property type="evidence" value="ECO:0007669"/>
    <property type="project" value="UniProtKB-EC"/>
</dbReference>